<keyword evidence="2" id="KW-0472">Membrane</keyword>
<feature type="transmembrane region" description="Helical" evidence="2">
    <location>
        <begin position="77"/>
        <end position="99"/>
    </location>
</feature>
<evidence type="ECO:0000256" key="2">
    <source>
        <dbReference type="SAM" id="Phobius"/>
    </source>
</evidence>
<accession>A0A9P6II55</accession>
<comment type="caution">
    <text evidence="3">The sequence shown here is derived from an EMBL/GenBank/DDBJ whole genome shotgun (WGS) entry which is preliminary data.</text>
</comment>
<feature type="region of interest" description="Disordered" evidence="1">
    <location>
        <begin position="187"/>
        <end position="240"/>
    </location>
</feature>
<name>A0A9P6II55_9FUNG</name>
<keyword evidence="4" id="KW-1185">Reference proteome</keyword>
<feature type="region of interest" description="Disordered" evidence="1">
    <location>
        <begin position="116"/>
        <end position="168"/>
    </location>
</feature>
<evidence type="ECO:0000313" key="3">
    <source>
        <dbReference type="EMBL" id="KAF9923147.1"/>
    </source>
</evidence>
<protein>
    <submittedName>
        <fullName evidence="3">Uncharacterized protein</fullName>
    </submittedName>
</protein>
<organism evidence="3 4">
    <name type="scientific">Modicella reniformis</name>
    <dbReference type="NCBI Taxonomy" id="1440133"/>
    <lineage>
        <taxon>Eukaryota</taxon>
        <taxon>Fungi</taxon>
        <taxon>Fungi incertae sedis</taxon>
        <taxon>Mucoromycota</taxon>
        <taxon>Mortierellomycotina</taxon>
        <taxon>Mortierellomycetes</taxon>
        <taxon>Mortierellales</taxon>
        <taxon>Mortierellaceae</taxon>
        <taxon>Modicella</taxon>
    </lineage>
</organism>
<reference evidence="3" key="1">
    <citation type="journal article" date="2020" name="Fungal Divers.">
        <title>Resolving the Mortierellaceae phylogeny through synthesis of multi-gene phylogenetics and phylogenomics.</title>
        <authorList>
            <person name="Vandepol N."/>
            <person name="Liber J."/>
            <person name="Desiro A."/>
            <person name="Na H."/>
            <person name="Kennedy M."/>
            <person name="Barry K."/>
            <person name="Grigoriev I.V."/>
            <person name="Miller A.N."/>
            <person name="O'Donnell K."/>
            <person name="Stajich J.E."/>
            <person name="Bonito G."/>
        </authorList>
    </citation>
    <scope>NUCLEOTIDE SEQUENCE</scope>
    <source>
        <strain evidence="3">MES-2147</strain>
    </source>
</reference>
<evidence type="ECO:0000313" key="4">
    <source>
        <dbReference type="Proteomes" id="UP000749646"/>
    </source>
</evidence>
<keyword evidence="2" id="KW-1133">Transmembrane helix</keyword>
<proteinExistence type="predicted"/>
<gene>
    <name evidence="3" type="ORF">BGZ65_009094</name>
</gene>
<dbReference type="EMBL" id="JAAAHW010010748">
    <property type="protein sequence ID" value="KAF9923147.1"/>
    <property type="molecule type" value="Genomic_DNA"/>
</dbReference>
<sequence>MSYWLFYFLEAKKLEVIQPTTDWFLLWTQCLGQQMVISIQTGNLPSSLTPTPEQLYTAGDIAQSACASIASPFVPSFIWAAFADMLPATVGIMILIVFGTKLELWQDLRTLLFGSRHGGSSAATTSDGDSVNEEDKDHHSQQQQQQQQQPQPQQQQHYHYHHQQEQQPQRILQLLQQQQPLRDLEKQEGNRNNQYDQHSEEEDSDVDEGRYYSSRDGQSPHPPRMVVRAGSGKSIRSESRTGASFITTTTSTTATAGAGVGVGTGAGFVRQKVRTVAERMEDPFERLQFDLRMNLNPFFTIGLQVPNRLLLLLRVSPVL</sequence>
<dbReference type="OrthoDB" id="26203at2759"/>
<evidence type="ECO:0000256" key="1">
    <source>
        <dbReference type="SAM" id="MobiDB-lite"/>
    </source>
</evidence>
<feature type="compositionally biased region" description="Low complexity" evidence="1">
    <location>
        <begin position="141"/>
        <end position="157"/>
    </location>
</feature>
<keyword evidence="2" id="KW-0812">Transmembrane</keyword>
<dbReference type="Proteomes" id="UP000749646">
    <property type="component" value="Unassembled WGS sequence"/>
</dbReference>
<dbReference type="AlphaFoldDB" id="A0A9P6II55"/>